<keyword evidence="2" id="KW-1185">Reference proteome</keyword>
<reference evidence="1 2" key="1">
    <citation type="submission" date="2020-02" db="EMBL/GenBank/DDBJ databases">
        <authorList>
            <person name="Yang Z."/>
        </authorList>
    </citation>
    <scope>NUCLEOTIDE SEQUENCE [LARGE SCALE GENOMIC DNA]</scope>
    <source>
        <strain evidence="1 2">HX-7-9</strain>
    </source>
</reference>
<evidence type="ECO:0000313" key="1">
    <source>
        <dbReference type="EMBL" id="NDV12985.1"/>
    </source>
</evidence>
<dbReference type="Proteomes" id="UP000482578">
    <property type="component" value="Unassembled WGS sequence"/>
</dbReference>
<gene>
    <name evidence="1" type="ORF">GZH52_09245</name>
</gene>
<evidence type="ECO:0000313" key="2">
    <source>
        <dbReference type="Proteomes" id="UP000482578"/>
    </source>
</evidence>
<organism evidence="1 2">
    <name type="scientific">Crenobacter caeni</name>
    <dbReference type="NCBI Taxonomy" id="2705474"/>
    <lineage>
        <taxon>Bacteria</taxon>
        <taxon>Pseudomonadati</taxon>
        <taxon>Pseudomonadota</taxon>
        <taxon>Betaproteobacteria</taxon>
        <taxon>Neisseriales</taxon>
        <taxon>Neisseriaceae</taxon>
        <taxon>Crenobacter</taxon>
    </lineage>
</organism>
<dbReference type="EMBL" id="JAAGAA010000007">
    <property type="protein sequence ID" value="NDV12985.1"/>
    <property type="molecule type" value="Genomic_DNA"/>
</dbReference>
<name>A0A6B2KRW2_9NEIS</name>
<dbReference type="AlphaFoldDB" id="A0A6B2KRW2"/>
<proteinExistence type="predicted"/>
<protein>
    <submittedName>
        <fullName evidence="1">Uncharacterized protein</fullName>
    </submittedName>
</protein>
<accession>A0A6B2KRW2</accession>
<sequence>MTVGGTELVFQSAHISDPVGAWICGNSGAGGMPTWDVVGAHGSHTGFLPPIKDALVNKNKDRIEVDKMWGIESYSVLKKLD</sequence>
<comment type="caution">
    <text evidence="1">The sequence shown here is derived from an EMBL/GenBank/DDBJ whole genome shotgun (WGS) entry which is preliminary data.</text>
</comment>